<protein>
    <submittedName>
        <fullName evidence="5">Gastric cancer antigen Zg14 homolog</fullName>
    </submittedName>
</protein>
<reference evidence="5" key="1">
    <citation type="submission" date="2009-03" db="EMBL/GenBank/DDBJ databases">
        <title>Caligus rogercresseyi ESTs and full-length cDNAs.</title>
        <authorList>
            <person name="Yasuike M."/>
            <person name="von Schalburg K."/>
            <person name="Cooper G."/>
            <person name="Leong J."/>
            <person name="Jones S.R.M."/>
            <person name="Koop B.F."/>
        </authorList>
    </citation>
    <scope>NUCLEOTIDE SEQUENCE</scope>
    <source>
        <tissue evidence="5">Whole tissue</tissue>
    </source>
</reference>
<dbReference type="Gene3D" id="6.10.250.1770">
    <property type="match status" value="1"/>
</dbReference>
<evidence type="ECO:0000313" key="5">
    <source>
        <dbReference type="EMBL" id="ACO10377.1"/>
    </source>
</evidence>
<dbReference type="GO" id="GO:0000028">
    <property type="term" value="P:ribosomal small subunit assembly"/>
    <property type="evidence" value="ECO:0007669"/>
    <property type="project" value="TreeGrafter"/>
</dbReference>
<dbReference type="InterPro" id="IPR035979">
    <property type="entry name" value="RBD_domain_sf"/>
</dbReference>
<dbReference type="Pfam" id="PF12923">
    <property type="entry name" value="RRP7"/>
    <property type="match status" value="1"/>
</dbReference>
<dbReference type="InterPro" id="IPR000504">
    <property type="entry name" value="RRM_dom"/>
</dbReference>
<organism evidence="5">
    <name type="scientific">Caligus rogercresseyi</name>
    <name type="common">Sea louse</name>
    <dbReference type="NCBI Taxonomy" id="217165"/>
    <lineage>
        <taxon>Eukaryota</taxon>
        <taxon>Metazoa</taxon>
        <taxon>Ecdysozoa</taxon>
        <taxon>Arthropoda</taxon>
        <taxon>Crustacea</taxon>
        <taxon>Multicrustacea</taxon>
        <taxon>Hexanauplia</taxon>
        <taxon>Copepoda</taxon>
        <taxon>Siphonostomatoida</taxon>
        <taxon>Caligidae</taxon>
        <taxon>Caligus</taxon>
    </lineage>
</organism>
<accession>C1BMX4</accession>
<dbReference type="InterPro" id="IPR040446">
    <property type="entry name" value="RRP7"/>
</dbReference>
<dbReference type="AlphaFoldDB" id="C1BMX4"/>
<dbReference type="PROSITE" id="PS50102">
    <property type="entry name" value="RRM"/>
    <property type="match status" value="1"/>
</dbReference>
<evidence type="ECO:0000259" key="4">
    <source>
        <dbReference type="PROSITE" id="PS50102"/>
    </source>
</evidence>
<dbReference type="PANTHER" id="PTHR13191:SF0">
    <property type="entry name" value="RIBOSOMAL RNA-PROCESSING PROTEIN 7 HOMOLOG A-RELATED"/>
    <property type="match status" value="1"/>
</dbReference>
<proteinExistence type="evidence at transcript level"/>
<feature type="domain" description="RRM" evidence="4">
    <location>
        <begin position="43"/>
        <end position="129"/>
    </location>
</feature>
<sequence>MGSLSDYKVFIIQFDEESRSSHELFVKRHVSKGSEKKSLPSERTLLLSNLPPWVDKPSLKRLFTPNGSIQSLHFLKSLDSKIEKEEDEQSLIRGFKFGFIVFDLPSSLSRVLEEMDNTIRYILSTPTHSIQVGMEEWKRRYNESILADPEGTELAIKKWVAHYDKVQSAPPPAEEDEDGWVTVSRTSSKKPVVSKNASAKIKAREQRKRKRKELENFYKFQVKESKIKKLEELRTKFEADKQKQILLKGERKFKPT</sequence>
<comment type="similarity">
    <text evidence="1">Belongs to the RRP7 family.</text>
</comment>
<evidence type="ECO:0000256" key="1">
    <source>
        <dbReference type="ARBA" id="ARBA00006110"/>
    </source>
</evidence>
<dbReference type="SUPFAM" id="SSF54928">
    <property type="entry name" value="RNA-binding domain, RBD"/>
    <property type="match status" value="1"/>
</dbReference>
<dbReference type="GO" id="GO:0006364">
    <property type="term" value="P:rRNA processing"/>
    <property type="evidence" value="ECO:0007669"/>
    <property type="project" value="TreeGrafter"/>
</dbReference>
<evidence type="ECO:0000256" key="2">
    <source>
        <dbReference type="ARBA" id="ARBA00022884"/>
    </source>
</evidence>
<dbReference type="InterPro" id="IPR012677">
    <property type="entry name" value="Nucleotide-bd_a/b_plait_sf"/>
</dbReference>
<dbReference type="CDD" id="cd12951">
    <property type="entry name" value="RRP7_Rrp7A"/>
    <property type="match status" value="1"/>
</dbReference>
<dbReference type="GO" id="GO:0003723">
    <property type="term" value="F:RNA binding"/>
    <property type="evidence" value="ECO:0007669"/>
    <property type="project" value="UniProtKB-UniRule"/>
</dbReference>
<keyword evidence="2 3" id="KW-0694">RNA-binding</keyword>
<dbReference type="SMART" id="SM00360">
    <property type="entry name" value="RRM"/>
    <property type="match status" value="1"/>
</dbReference>
<dbReference type="Gene3D" id="3.30.70.330">
    <property type="match status" value="1"/>
</dbReference>
<dbReference type="InterPro" id="IPR024326">
    <property type="entry name" value="RRP7_C"/>
</dbReference>
<evidence type="ECO:0000256" key="3">
    <source>
        <dbReference type="PROSITE-ProRule" id="PRU00176"/>
    </source>
</evidence>
<dbReference type="EMBL" id="BT075953">
    <property type="protein sequence ID" value="ACO10377.1"/>
    <property type="molecule type" value="mRNA"/>
</dbReference>
<dbReference type="PANTHER" id="PTHR13191">
    <property type="entry name" value="RIBOSOMAL RNA PROCESSING PROTEIN 7-RELATED"/>
    <property type="match status" value="1"/>
</dbReference>
<name>C1BMX4_CALRO</name>
<dbReference type="GO" id="GO:0034456">
    <property type="term" value="C:UTP-C complex"/>
    <property type="evidence" value="ECO:0007669"/>
    <property type="project" value="TreeGrafter"/>
</dbReference>
<gene>
    <name evidence="5" type="primary">ZG14</name>
</gene>
<dbReference type="GO" id="GO:0032545">
    <property type="term" value="C:CURI complex"/>
    <property type="evidence" value="ECO:0007669"/>
    <property type="project" value="TreeGrafter"/>
</dbReference>